<feature type="transmembrane region" description="Helical" evidence="7">
    <location>
        <begin position="20"/>
        <end position="41"/>
    </location>
</feature>
<feature type="transmembrane region" description="Helical" evidence="7">
    <location>
        <begin position="255"/>
        <end position="275"/>
    </location>
</feature>
<evidence type="ECO:0000256" key="1">
    <source>
        <dbReference type="ARBA" id="ARBA00004651"/>
    </source>
</evidence>
<comment type="similarity">
    <text evidence="2">Belongs to the UPF0718 family.</text>
</comment>
<reference evidence="8" key="1">
    <citation type="submission" date="2022-01" db="EMBL/GenBank/DDBJ databases">
        <authorList>
            <person name="Jo J.-H."/>
            <person name="Im W.-T."/>
        </authorList>
    </citation>
    <scope>NUCLEOTIDE SEQUENCE</scope>
    <source>
        <strain evidence="8">XY25</strain>
    </source>
</reference>
<dbReference type="InterPro" id="IPR005524">
    <property type="entry name" value="DUF318"/>
</dbReference>
<comment type="subcellular location">
    <subcellularLocation>
        <location evidence="1">Cell membrane</location>
        <topology evidence="1">Multi-pass membrane protein</topology>
    </subcellularLocation>
</comment>
<feature type="transmembrane region" description="Helical" evidence="7">
    <location>
        <begin position="121"/>
        <end position="143"/>
    </location>
</feature>
<dbReference type="PANTHER" id="PTHR43299:SF1">
    <property type="entry name" value="UPF0718 PROTEIN YRAQ"/>
    <property type="match status" value="1"/>
</dbReference>
<feature type="transmembrane region" description="Helical" evidence="7">
    <location>
        <begin position="163"/>
        <end position="183"/>
    </location>
</feature>
<dbReference type="EMBL" id="JAKLTN010000004">
    <property type="protein sequence ID" value="MCG2578620.1"/>
    <property type="molecule type" value="Genomic_DNA"/>
</dbReference>
<dbReference type="Proteomes" id="UP001165384">
    <property type="component" value="Unassembled WGS sequence"/>
</dbReference>
<proteinExistence type="inferred from homology"/>
<name>A0ABS9K668_9RHOO</name>
<feature type="transmembrane region" description="Helical" evidence="7">
    <location>
        <begin position="91"/>
        <end position="114"/>
    </location>
</feature>
<evidence type="ECO:0000256" key="2">
    <source>
        <dbReference type="ARBA" id="ARBA00006386"/>
    </source>
</evidence>
<feature type="transmembrane region" description="Helical" evidence="7">
    <location>
        <begin position="62"/>
        <end position="85"/>
    </location>
</feature>
<sequence length="488" mass="51852">MNWMITAFQGGLDSLASYLAAHVLLCLVPAFFIAGALSALVPQQSIIRFLGPDAPKWKSYSAAAGAGSLLAVCSCTIQPLFAGIYKKGAGLGPAITFLFFAPAANILALAYTGVALGADFAIARILLALSFGVGIGMIMAIVFRETDVARMADTQTFAEGGAIPGKTLLFVGALVALLISGTLKLDFLKAVLFSAELPWHGGVAVQQSLDRWVPVNEAIGAEGLSLQGALLIALLAGIGIFAWRGLGKVDEGFNRFTPVALGLTMLTLVFAALGVKVVDAGIALTVTGRTLAVTLFCLALIPLARRFDDWDVQQWLWETWRFVKMIFPLLVVGVFLVGVIRVFIQPEWIRTVAGENTVLANLAGVVFGVFMYFPTLVEVPIAKMFLSLGMHPGPLIAYLMADPELSLQSILITTAIIGKLRAWTYVGLVALFSTVSGLTYGAWVNGMSLWMLVGVIGGFVALIIVALHLIETAARHNQGAHHAHQDIG</sequence>
<evidence type="ECO:0000256" key="7">
    <source>
        <dbReference type="SAM" id="Phobius"/>
    </source>
</evidence>
<dbReference type="RefSeq" id="WP_275712001.1">
    <property type="nucleotide sequence ID" value="NZ_JAKLTN010000004.1"/>
</dbReference>
<keyword evidence="3" id="KW-1003">Cell membrane</keyword>
<feature type="transmembrane region" description="Helical" evidence="7">
    <location>
        <begin position="356"/>
        <end position="375"/>
    </location>
</feature>
<feature type="transmembrane region" description="Helical" evidence="7">
    <location>
        <begin position="325"/>
        <end position="344"/>
    </location>
</feature>
<evidence type="ECO:0000256" key="4">
    <source>
        <dbReference type="ARBA" id="ARBA00022692"/>
    </source>
</evidence>
<evidence type="ECO:0000256" key="3">
    <source>
        <dbReference type="ARBA" id="ARBA00022475"/>
    </source>
</evidence>
<feature type="transmembrane region" description="Helical" evidence="7">
    <location>
        <begin position="282"/>
        <end position="305"/>
    </location>
</feature>
<evidence type="ECO:0000313" key="8">
    <source>
        <dbReference type="EMBL" id="MCG2578620.1"/>
    </source>
</evidence>
<dbReference type="Pfam" id="PF03773">
    <property type="entry name" value="ArsP_1"/>
    <property type="match status" value="1"/>
</dbReference>
<evidence type="ECO:0000256" key="5">
    <source>
        <dbReference type="ARBA" id="ARBA00022989"/>
    </source>
</evidence>
<dbReference type="PANTHER" id="PTHR43299">
    <property type="entry name" value="UPF0718 PROTEIN YRAQ"/>
    <property type="match status" value="1"/>
</dbReference>
<organism evidence="8 9">
    <name type="scientific">Dechloromonas hankyongensis</name>
    <dbReference type="NCBI Taxonomy" id="2908002"/>
    <lineage>
        <taxon>Bacteria</taxon>
        <taxon>Pseudomonadati</taxon>
        <taxon>Pseudomonadota</taxon>
        <taxon>Betaproteobacteria</taxon>
        <taxon>Rhodocyclales</taxon>
        <taxon>Azonexaceae</taxon>
        <taxon>Dechloromonas</taxon>
    </lineage>
</organism>
<feature type="transmembrane region" description="Helical" evidence="7">
    <location>
        <begin position="224"/>
        <end position="243"/>
    </location>
</feature>
<feature type="transmembrane region" description="Helical" evidence="7">
    <location>
        <begin position="449"/>
        <end position="470"/>
    </location>
</feature>
<keyword evidence="9" id="KW-1185">Reference proteome</keyword>
<gene>
    <name evidence="8" type="ORF">LZ012_16605</name>
</gene>
<accession>A0ABS9K668</accession>
<evidence type="ECO:0000256" key="6">
    <source>
        <dbReference type="ARBA" id="ARBA00023136"/>
    </source>
</evidence>
<keyword evidence="4 7" id="KW-0812">Transmembrane</keyword>
<keyword evidence="6 7" id="KW-0472">Membrane</keyword>
<keyword evidence="5 7" id="KW-1133">Transmembrane helix</keyword>
<comment type="caution">
    <text evidence="8">The sequence shown here is derived from an EMBL/GenBank/DDBJ whole genome shotgun (WGS) entry which is preliminary data.</text>
</comment>
<feature type="transmembrane region" description="Helical" evidence="7">
    <location>
        <begin position="422"/>
        <end position="443"/>
    </location>
</feature>
<protein>
    <submittedName>
        <fullName evidence="8">Permease</fullName>
    </submittedName>
</protein>
<evidence type="ECO:0000313" key="9">
    <source>
        <dbReference type="Proteomes" id="UP001165384"/>
    </source>
</evidence>